<dbReference type="PROSITE" id="PS01246">
    <property type="entry name" value="UPF0003"/>
    <property type="match status" value="1"/>
</dbReference>
<dbReference type="InterPro" id="IPR023408">
    <property type="entry name" value="MscS_beta-dom_sf"/>
</dbReference>
<sequence length="340" mass="36715">MSADPKQSLLQDSLPNITRELAPPTHLSLMTSDQFWAWAMDVGIKIGGALLVFYIGHHVAKWIVRAAGRGLTRAHVEATSLQFISRVIYIALLIVLLLAILQGFFGIAPTSFIAILGAAGLAIGLALKDSLSNVASGVMLVTLKPFRVGDVVQIGGSSGTVEQVSIFQTRLRGADNQTIVLPNNLITTAPIVNLTPDTRRRIELIIGIGYEDDIDAARAAIMRIMTADKRIFDTPAPDVVVYELADIAVRLGVRCFVSNADHFATKCDLNERIKKAFDQAGISIQQAQRDIRAQRRVLEAVQSSVTSAAGVTDTSQSPSPEQQSRTSSPSPDQQTPPEPR</sequence>
<feature type="region of interest" description="Disordered" evidence="8">
    <location>
        <begin position="304"/>
        <end position="340"/>
    </location>
</feature>
<keyword evidence="7" id="KW-0407">Ion channel</keyword>
<keyword evidence="12" id="KW-1185">Reference proteome</keyword>
<feature type="compositionally biased region" description="Low complexity" evidence="8">
    <location>
        <begin position="322"/>
        <end position="333"/>
    </location>
</feature>
<evidence type="ECO:0000256" key="6">
    <source>
        <dbReference type="ARBA" id="ARBA00023136"/>
    </source>
</evidence>
<evidence type="ECO:0000256" key="3">
    <source>
        <dbReference type="ARBA" id="ARBA00022475"/>
    </source>
</evidence>
<dbReference type="Gene3D" id="1.10.287.1260">
    <property type="match status" value="1"/>
</dbReference>
<dbReference type="InterPro" id="IPR006685">
    <property type="entry name" value="MscS_channel_2nd"/>
</dbReference>
<dbReference type="Pfam" id="PF21082">
    <property type="entry name" value="MS_channel_3rd"/>
    <property type="match status" value="1"/>
</dbReference>
<comment type="subcellular location">
    <subcellularLocation>
        <location evidence="7">Cell inner membrane</location>
        <topology evidence="7">Multi-pass membrane protein</topology>
    </subcellularLocation>
    <subcellularLocation>
        <location evidence="1">Cell membrane</location>
        <topology evidence="1">Multi-pass membrane protein</topology>
    </subcellularLocation>
</comment>
<dbReference type="InterPro" id="IPR010920">
    <property type="entry name" value="LSM_dom_sf"/>
</dbReference>
<evidence type="ECO:0000313" key="12">
    <source>
        <dbReference type="Proteomes" id="UP001233535"/>
    </source>
</evidence>
<keyword evidence="4 7" id="KW-0812">Transmembrane</keyword>
<dbReference type="SUPFAM" id="SSF82689">
    <property type="entry name" value="Mechanosensitive channel protein MscS (YggB), C-terminal domain"/>
    <property type="match status" value="1"/>
</dbReference>
<dbReference type="InterPro" id="IPR011014">
    <property type="entry name" value="MscS_channel_TM-2"/>
</dbReference>
<dbReference type="Proteomes" id="UP001233535">
    <property type="component" value="Unassembled WGS sequence"/>
</dbReference>
<keyword evidence="7" id="KW-0406">Ion transport</keyword>
<keyword evidence="7" id="KW-0813">Transport</keyword>
<evidence type="ECO:0000256" key="5">
    <source>
        <dbReference type="ARBA" id="ARBA00022989"/>
    </source>
</evidence>
<dbReference type="PANTHER" id="PTHR30221:SF1">
    <property type="entry name" value="SMALL-CONDUCTANCE MECHANOSENSITIVE CHANNEL"/>
    <property type="match status" value="1"/>
</dbReference>
<feature type="transmembrane region" description="Helical" evidence="7">
    <location>
        <begin position="107"/>
        <end position="127"/>
    </location>
</feature>
<evidence type="ECO:0000256" key="4">
    <source>
        <dbReference type="ARBA" id="ARBA00022692"/>
    </source>
</evidence>
<dbReference type="Gene3D" id="3.30.70.100">
    <property type="match status" value="1"/>
</dbReference>
<dbReference type="InterPro" id="IPR006686">
    <property type="entry name" value="MscS_channel_CS"/>
</dbReference>
<comment type="caution">
    <text evidence="7">Lacks conserved residue(s) required for the propagation of feature annotation.</text>
</comment>
<organism evidence="11 12">
    <name type="scientific">Lysobacter arvi</name>
    <dbReference type="NCBI Taxonomy" id="3038776"/>
    <lineage>
        <taxon>Bacteria</taxon>
        <taxon>Pseudomonadati</taxon>
        <taxon>Pseudomonadota</taxon>
        <taxon>Gammaproteobacteria</taxon>
        <taxon>Lysobacterales</taxon>
        <taxon>Lysobacteraceae</taxon>
        <taxon>Lysobacter</taxon>
    </lineage>
</organism>
<proteinExistence type="inferred from homology"/>
<comment type="function">
    <text evidence="7">Mechanosensitive channel that participates in the regulation of osmotic pressure changes within the cell, opening in response to stretch forces in the membrane lipid bilayer, without the need for other proteins. Contributes to normal resistance to hypoosmotic shock. Forms an ion channel of 1.0 nanosiemens conductance with a slight preference for anions.</text>
</comment>
<dbReference type="InterPro" id="IPR045275">
    <property type="entry name" value="MscS_archaea/bacteria_type"/>
</dbReference>
<comment type="similarity">
    <text evidence="2 7">Belongs to the MscS (TC 1.A.23) family.</text>
</comment>
<dbReference type="SUPFAM" id="SSF82861">
    <property type="entry name" value="Mechanosensitive channel protein MscS (YggB), transmembrane region"/>
    <property type="match status" value="1"/>
</dbReference>
<dbReference type="EMBL" id="JARUHG010000001">
    <property type="protein sequence ID" value="MDR0182185.1"/>
    <property type="molecule type" value="Genomic_DNA"/>
</dbReference>
<keyword evidence="5 7" id="KW-1133">Transmembrane helix</keyword>
<evidence type="ECO:0000259" key="10">
    <source>
        <dbReference type="Pfam" id="PF21082"/>
    </source>
</evidence>
<dbReference type="Gene3D" id="2.30.30.60">
    <property type="match status" value="1"/>
</dbReference>
<keyword evidence="3" id="KW-1003">Cell membrane</keyword>
<feature type="compositionally biased region" description="Polar residues" evidence="8">
    <location>
        <begin position="304"/>
        <end position="321"/>
    </location>
</feature>
<evidence type="ECO:0000259" key="9">
    <source>
        <dbReference type="Pfam" id="PF00924"/>
    </source>
</evidence>
<name>A0ABU1CAN1_9GAMM</name>
<evidence type="ECO:0000256" key="7">
    <source>
        <dbReference type="RuleBase" id="RU369025"/>
    </source>
</evidence>
<evidence type="ECO:0000256" key="2">
    <source>
        <dbReference type="ARBA" id="ARBA00008017"/>
    </source>
</evidence>
<comment type="caution">
    <text evidence="11">The sequence shown here is derived from an EMBL/GenBank/DDBJ whole genome shotgun (WGS) entry which is preliminary data.</text>
</comment>
<dbReference type="RefSeq" id="WP_309261342.1">
    <property type="nucleotide sequence ID" value="NZ_JARUHG010000001.1"/>
</dbReference>
<accession>A0ABU1CAN1</accession>
<dbReference type="PANTHER" id="PTHR30221">
    <property type="entry name" value="SMALL-CONDUCTANCE MECHANOSENSITIVE CHANNEL"/>
    <property type="match status" value="1"/>
</dbReference>
<feature type="domain" description="Mechanosensitive ion channel MscS" evidence="9">
    <location>
        <begin position="129"/>
        <end position="195"/>
    </location>
</feature>
<dbReference type="InterPro" id="IPR049278">
    <property type="entry name" value="MS_channel_C"/>
</dbReference>
<evidence type="ECO:0000256" key="8">
    <source>
        <dbReference type="SAM" id="MobiDB-lite"/>
    </source>
</evidence>
<dbReference type="InterPro" id="IPR011066">
    <property type="entry name" value="MscS_channel_C_sf"/>
</dbReference>
<dbReference type="SUPFAM" id="SSF50182">
    <property type="entry name" value="Sm-like ribonucleoproteins"/>
    <property type="match status" value="1"/>
</dbReference>
<evidence type="ECO:0000313" key="11">
    <source>
        <dbReference type="EMBL" id="MDR0182185.1"/>
    </source>
</evidence>
<reference evidence="11 12" key="1">
    <citation type="submission" date="2023-04" db="EMBL/GenBank/DDBJ databases">
        <title>Lysobacter sp. strain UC isolated from soil sample.</title>
        <authorList>
            <person name="Choksket S."/>
            <person name="Harshvardhan F."/>
            <person name="Rana R."/>
            <person name="Patil P.B."/>
            <person name="Korpole S."/>
        </authorList>
    </citation>
    <scope>NUCLEOTIDE SEQUENCE [LARGE SCALE GENOMIC DNA]</scope>
    <source>
        <strain evidence="11 12">UC</strain>
    </source>
</reference>
<evidence type="ECO:0000256" key="1">
    <source>
        <dbReference type="ARBA" id="ARBA00004651"/>
    </source>
</evidence>
<dbReference type="Pfam" id="PF00924">
    <property type="entry name" value="MS_channel_2nd"/>
    <property type="match status" value="1"/>
</dbReference>
<feature type="domain" description="Mechanosensitive ion channel MscS C-terminal" evidence="10">
    <location>
        <begin position="202"/>
        <end position="284"/>
    </location>
</feature>
<feature type="transmembrane region" description="Helical" evidence="7">
    <location>
        <begin position="35"/>
        <end position="55"/>
    </location>
</feature>
<keyword evidence="6 7" id="KW-0472">Membrane</keyword>
<comment type="subunit">
    <text evidence="7">Homoheptamer.</text>
</comment>
<protein>
    <recommendedName>
        <fullName evidence="7">Small-conductance mechanosensitive channel</fullName>
    </recommendedName>
</protein>
<feature type="transmembrane region" description="Helical" evidence="7">
    <location>
        <begin position="83"/>
        <end position="101"/>
    </location>
</feature>
<gene>
    <name evidence="11" type="ORF">P8609_04270</name>
</gene>
<keyword evidence="7" id="KW-0997">Cell inner membrane</keyword>